<dbReference type="PANTHER" id="PTHR10759">
    <property type="entry name" value="60S RIBOSOMAL PROTEIN L34"/>
    <property type="match status" value="1"/>
</dbReference>
<dbReference type="Gene3D" id="6.20.340.10">
    <property type="match status" value="1"/>
</dbReference>
<evidence type="ECO:0008006" key="5">
    <source>
        <dbReference type="Google" id="ProtNLM"/>
    </source>
</evidence>
<evidence type="ECO:0000313" key="4">
    <source>
        <dbReference type="EMBL" id="CAD9696412.1"/>
    </source>
</evidence>
<dbReference type="InterPro" id="IPR038562">
    <property type="entry name" value="Ribosomal_eL34_C_sf"/>
</dbReference>
<evidence type="ECO:0000256" key="1">
    <source>
        <dbReference type="ARBA" id="ARBA00009875"/>
    </source>
</evidence>
<dbReference type="GO" id="GO:0006412">
    <property type="term" value="P:translation"/>
    <property type="evidence" value="ECO:0007669"/>
    <property type="project" value="InterPro"/>
</dbReference>
<evidence type="ECO:0000256" key="2">
    <source>
        <dbReference type="ARBA" id="ARBA00022980"/>
    </source>
</evidence>
<comment type="similarity">
    <text evidence="1">Belongs to the eukaryotic ribosomal protein eL34 family.</text>
</comment>
<keyword evidence="2" id="KW-0689">Ribosomal protein</keyword>
<protein>
    <recommendedName>
        <fullName evidence="5">60S ribosomal protein L34</fullName>
    </recommendedName>
</protein>
<dbReference type="EMBL" id="HBHJ01020414">
    <property type="protein sequence ID" value="CAD9696412.1"/>
    <property type="molecule type" value="Transcribed_RNA"/>
</dbReference>
<dbReference type="InterPro" id="IPR018065">
    <property type="entry name" value="Ribosomal_eL34_CS"/>
</dbReference>
<accession>A0A7S2WMA9</accession>
<dbReference type="Pfam" id="PF01199">
    <property type="entry name" value="Ribosomal_L34e"/>
    <property type="match status" value="1"/>
</dbReference>
<dbReference type="GO" id="GO:1990904">
    <property type="term" value="C:ribonucleoprotein complex"/>
    <property type="evidence" value="ECO:0007669"/>
    <property type="project" value="UniProtKB-KW"/>
</dbReference>
<keyword evidence="3" id="KW-0687">Ribonucleoprotein</keyword>
<dbReference type="InterPro" id="IPR008195">
    <property type="entry name" value="Ribosomal_eL34"/>
</dbReference>
<dbReference type="PRINTS" id="PR01250">
    <property type="entry name" value="RIBOSOMALL34"/>
</dbReference>
<proteinExistence type="inferred from homology"/>
<organism evidence="4">
    <name type="scientific">Rhizochromulina marina</name>
    <dbReference type="NCBI Taxonomy" id="1034831"/>
    <lineage>
        <taxon>Eukaryota</taxon>
        <taxon>Sar</taxon>
        <taxon>Stramenopiles</taxon>
        <taxon>Ochrophyta</taxon>
        <taxon>Dictyochophyceae</taxon>
        <taxon>Rhizochromulinales</taxon>
        <taxon>Rhizochromulina</taxon>
    </lineage>
</organism>
<gene>
    <name evidence="4" type="ORF">RMAR1173_LOCUS13517</name>
</gene>
<dbReference type="PROSITE" id="PS01145">
    <property type="entry name" value="RIBOSOMAL_L34E"/>
    <property type="match status" value="1"/>
</dbReference>
<dbReference type="Gene3D" id="6.20.370.70">
    <property type="match status" value="1"/>
</dbReference>
<name>A0A7S2WMA9_9STRA</name>
<dbReference type="GO" id="GO:0005840">
    <property type="term" value="C:ribosome"/>
    <property type="evidence" value="ECO:0007669"/>
    <property type="project" value="UniProtKB-KW"/>
</dbReference>
<dbReference type="AlphaFoldDB" id="A0A7S2WMA9"/>
<evidence type="ECO:0000256" key="3">
    <source>
        <dbReference type="ARBA" id="ARBA00023274"/>
    </source>
</evidence>
<reference evidence="4" key="1">
    <citation type="submission" date="2021-01" db="EMBL/GenBank/DDBJ databases">
        <authorList>
            <person name="Corre E."/>
            <person name="Pelletier E."/>
            <person name="Niang G."/>
            <person name="Scheremetjew M."/>
            <person name="Finn R."/>
            <person name="Kale V."/>
            <person name="Holt S."/>
            <person name="Cochrane G."/>
            <person name="Meng A."/>
            <person name="Brown T."/>
            <person name="Cohen L."/>
        </authorList>
    </citation>
    <scope>NUCLEOTIDE SEQUENCE</scope>
    <source>
        <strain evidence="4">CCMP1243</strain>
    </source>
</reference>
<sequence>MVRPRPQVAQHCTMGKDCRATLPRRHSYATKSNRTKAVKTPGGKVVFHIVKKRSKGPRCGETGAQLHGIKQLRSKQYKNVHKRERTVARAYGGVLCGKAVRNRILRAFLIEEQKIVKKMTRQAKSA</sequence>
<dbReference type="GO" id="GO:0003735">
    <property type="term" value="F:structural constituent of ribosome"/>
    <property type="evidence" value="ECO:0007669"/>
    <property type="project" value="InterPro"/>
</dbReference>